<keyword evidence="3 5" id="KW-0221">Differentiation</keyword>
<dbReference type="GO" id="GO:0009908">
    <property type="term" value="P:flower development"/>
    <property type="evidence" value="ECO:0007669"/>
    <property type="project" value="UniProtKB-KW"/>
</dbReference>
<evidence type="ECO:0000256" key="6">
    <source>
        <dbReference type="SAM" id="Phobius"/>
    </source>
</evidence>
<protein>
    <recommendedName>
        <fullName evidence="5">FRIGIDA-like protein</fullName>
    </recommendedName>
</protein>
<evidence type="ECO:0000256" key="1">
    <source>
        <dbReference type="ARBA" id="ARBA00008956"/>
    </source>
</evidence>
<reference evidence="7 10" key="1">
    <citation type="journal article" date="2011" name="Nature">
        <title>The Medicago genome provides insight into the evolution of rhizobial symbioses.</title>
        <authorList>
            <person name="Young N.D."/>
            <person name="Debelle F."/>
            <person name="Oldroyd G.E."/>
            <person name="Geurts R."/>
            <person name="Cannon S.B."/>
            <person name="Udvardi M.K."/>
            <person name="Benedito V.A."/>
            <person name="Mayer K.F."/>
            <person name="Gouzy J."/>
            <person name="Schoof H."/>
            <person name="Van de Peer Y."/>
            <person name="Proost S."/>
            <person name="Cook D.R."/>
            <person name="Meyers B.C."/>
            <person name="Spannagl M."/>
            <person name="Cheung F."/>
            <person name="De Mita S."/>
            <person name="Krishnakumar V."/>
            <person name="Gundlach H."/>
            <person name="Zhou S."/>
            <person name="Mudge J."/>
            <person name="Bharti A.K."/>
            <person name="Murray J.D."/>
            <person name="Naoumkina M.A."/>
            <person name="Rosen B."/>
            <person name="Silverstein K.A."/>
            <person name="Tang H."/>
            <person name="Rombauts S."/>
            <person name="Zhao P.X."/>
            <person name="Zhou P."/>
            <person name="Barbe V."/>
            <person name="Bardou P."/>
            <person name="Bechner M."/>
            <person name="Bellec A."/>
            <person name="Berger A."/>
            <person name="Berges H."/>
            <person name="Bidwell S."/>
            <person name="Bisseling T."/>
            <person name="Choisne N."/>
            <person name="Couloux A."/>
            <person name="Denny R."/>
            <person name="Deshpande S."/>
            <person name="Dai X."/>
            <person name="Doyle J.J."/>
            <person name="Dudez A.M."/>
            <person name="Farmer A.D."/>
            <person name="Fouteau S."/>
            <person name="Franken C."/>
            <person name="Gibelin C."/>
            <person name="Gish J."/>
            <person name="Goldstein S."/>
            <person name="Gonzalez A.J."/>
            <person name="Green P.J."/>
            <person name="Hallab A."/>
            <person name="Hartog M."/>
            <person name="Hua A."/>
            <person name="Humphray S.J."/>
            <person name="Jeong D.H."/>
            <person name="Jing Y."/>
            <person name="Jocker A."/>
            <person name="Kenton S.M."/>
            <person name="Kim D.J."/>
            <person name="Klee K."/>
            <person name="Lai H."/>
            <person name="Lang C."/>
            <person name="Lin S."/>
            <person name="Macmil S.L."/>
            <person name="Magdelenat G."/>
            <person name="Matthews L."/>
            <person name="McCorrison J."/>
            <person name="Monaghan E.L."/>
            <person name="Mun J.H."/>
            <person name="Najar F.Z."/>
            <person name="Nicholson C."/>
            <person name="Noirot C."/>
            <person name="O'Bleness M."/>
            <person name="Paule C.R."/>
            <person name="Poulain J."/>
            <person name="Prion F."/>
            <person name="Qin B."/>
            <person name="Qu C."/>
            <person name="Retzel E.F."/>
            <person name="Riddle C."/>
            <person name="Sallet E."/>
            <person name="Samain S."/>
            <person name="Samson N."/>
            <person name="Sanders I."/>
            <person name="Saurat O."/>
            <person name="Scarpelli C."/>
            <person name="Schiex T."/>
            <person name="Segurens B."/>
            <person name="Severin A.J."/>
            <person name="Sherrier D.J."/>
            <person name="Shi R."/>
            <person name="Sims S."/>
            <person name="Singer S.R."/>
            <person name="Sinharoy S."/>
            <person name="Sterck L."/>
            <person name="Viollet A."/>
            <person name="Wang B.B."/>
            <person name="Wang K."/>
            <person name="Wang M."/>
            <person name="Wang X."/>
            <person name="Warfsmann J."/>
            <person name="Weissenbach J."/>
            <person name="White D.D."/>
            <person name="White J.D."/>
            <person name="Wiley G.B."/>
            <person name="Wincker P."/>
            <person name="Xing Y."/>
            <person name="Yang L."/>
            <person name="Yao Z."/>
            <person name="Ying F."/>
            <person name="Zhai J."/>
            <person name="Zhou L."/>
            <person name="Zuber A."/>
            <person name="Denarie J."/>
            <person name="Dixon R.A."/>
            <person name="May G.D."/>
            <person name="Schwartz D.C."/>
            <person name="Rogers J."/>
            <person name="Quetier F."/>
            <person name="Town C.D."/>
            <person name="Roe B.A."/>
        </authorList>
    </citation>
    <scope>NUCLEOTIDE SEQUENCE [LARGE SCALE GENOMIC DNA]</scope>
    <source>
        <strain evidence="7">A17</strain>
        <strain evidence="9 10">cv. Jemalong A17</strain>
    </source>
</reference>
<evidence type="ECO:0000313" key="10">
    <source>
        <dbReference type="Proteomes" id="UP000002051"/>
    </source>
</evidence>
<proteinExistence type="inferred from homology"/>
<sequence>MRISPKIKPGVREETLKLALDLKANMKSTENSLVVLGFLLLLSVYELLTYFDEDEVLELFAFVAQHKTAVELFQTLGFANKLSEFFEDLIRKKQFVVLTAWLRRIKKFLF</sequence>
<dbReference type="EMBL" id="CM001223">
    <property type="protein sequence ID" value="KEH22655.1"/>
    <property type="molecule type" value="Genomic_DNA"/>
</dbReference>
<dbReference type="GO" id="GO:0030154">
    <property type="term" value="P:cell differentiation"/>
    <property type="evidence" value="ECO:0007669"/>
    <property type="project" value="UniProtKB-KW"/>
</dbReference>
<dbReference type="PANTHER" id="PTHR31791">
    <property type="entry name" value="FRIGIDA-LIKE PROTEIN 3-RELATED"/>
    <property type="match status" value="1"/>
</dbReference>
<gene>
    <name evidence="7" type="ordered locus">MTR_7g056317</name>
    <name evidence="8" type="ORF">MtrunA17_Chr7g0235921</name>
</gene>
<organism evidence="7 10">
    <name type="scientific">Medicago truncatula</name>
    <name type="common">Barrel medic</name>
    <name type="synonym">Medicago tribuloides</name>
    <dbReference type="NCBI Taxonomy" id="3880"/>
    <lineage>
        <taxon>Eukaryota</taxon>
        <taxon>Viridiplantae</taxon>
        <taxon>Streptophyta</taxon>
        <taxon>Embryophyta</taxon>
        <taxon>Tracheophyta</taxon>
        <taxon>Spermatophyta</taxon>
        <taxon>Magnoliopsida</taxon>
        <taxon>eudicotyledons</taxon>
        <taxon>Gunneridae</taxon>
        <taxon>Pentapetalae</taxon>
        <taxon>rosids</taxon>
        <taxon>fabids</taxon>
        <taxon>Fabales</taxon>
        <taxon>Fabaceae</taxon>
        <taxon>Papilionoideae</taxon>
        <taxon>50 kb inversion clade</taxon>
        <taxon>NPAAA clade</taxon>
        <taxon>Hologalegina</taxon>
        <taxon>IRL clade</taxon>
        <taxon>Trifolieae</taxon>
        <taxon>Medicago</taxon>
    </lineage>
</organism>
<dbReference type="Proteomes" id="UP000002051">
    <property type="component" value="Unassembled WGS sequence"/>
</dbReference>
<comment type="similarity">
    <text evidence="1 5">Belongs to the Frigida family.</text>
</comment>
<evidence type="ECO:0000256" key="2">
    <source>
        <dbReference type="ARBA" id="ARBA00022473"/>
    </source>
</evidence>
<dbReference type="EMBL" id="PSQE01000007">
    <property type="protein sequence ID" value="RHN45848.1"/>
    <property type="molecule type" value="Genomic_DNA"/>
</dbReference>
<reference evidence="9" key="3">
    <citation type="submission" date="2015-04" db="UniProtKB">
        <authorList>
            <consortium name="EnsemblPlants"/>
        </authorList>
    </citation>
    <scope>IDENTIFICATION</scope>
    <source>
        <strain evidence="9">cv. Jemalong A17</strain>
    </source>
</reference>
<feature type="transmembrane region" description="Helical" evidence="6">
    <location>
        <begin position="33"/>
        <end position="51"/>
    </location>
</feature>
<dbReference type="HOGENOM" id="CLU_2174766_0_0_1"/>
<keyword evidence="6" id="KW-1133">Transmembrane helix</keyword>
<keyword evidence="4 5" id="KW-0287">Flowering</keyword>
<reference evidence="7 10" key="2">
    <citation type="journal article" date="2014" name="BMC Genomics">
        <title>An improved genome release (version Mt4.0) for the model legume Medicago truncatula.</title>
        <authorList>
            <person name="Tang H."/>
            <person name="Krishnakumar V."/>
            <person name="Bidwell S."/>
            <person name="Rosen B."/>
            <person name="Chan A."/>
            <person name="Zhou S."/>
            <person name="Gentzbittel L."/>
            <person name="Childs K.L."/>
            <person name="Yandell M."/>
            <person name="Gundlach H."/>
            <person name="Mayer K.F."/>
            <person name="Schwartz D.C."/>
            <person name="Town C.D."/>
        </authorList>
    </citation>
    <scope>GENOME REANNOTATION</scope>
    <source>
        <strain evidence="7">A17</strain>
        <strain evidence="9 10">cv. Jemalong A17</strain>
    </source>
</reference>
<evidence type="ECO:0000313" key="9">
    <source>
        <dbReference type="EnsemblPlants" id="KEH22655"/>
    </source>
</evidence>
<dbReference type="EnsemblPlants" id="KEH22655">
    <property type="protein sequence ID" value="KEH22655"/>
    <property type="gene ID" value="MTR_7g056317"/>
</dbReference>
<reference evidence="8" key="4">
    <citation type="journal article" date="2018" name="Nat. Plants">
        <title>Whole-genome landscape of Medicago truncatula symbiotic genes.</title>
        <authorList>
            <person name="Pecrix Y."/>
            <person name="Gamas P."/>
            <person name="Carrere S."/>
        </authorList>
    </citation>
    <scope>NUCLEOTIDE SEQUENCE</scope>
    <source>
        <tissue evidence="8">Leaves</tissue>
    </source>
</reference>
<dbReference type="Gramene" id="rna40269">
    <property type="protein sequence ID" value="RHN45848.1"/>
    <property type="gene ID" value="gene40269"/>
</dbReference>
<dbReference type="PANTHER" id="PTHR31791:SF37">
    <property type="entry name" value="A_TM021B04.7 PROTEIN"/>
    <property type="match status" value="1"/>
</dbReference>
<keyword evidence="2 5" id="KW-0217">Developmental protein</keyword>
<evidence type="ECO:0000256" key="5">
    <source>
        <dbReference type="RuleBase" id="RU364012"/>
    </source>
</evidence>
<dbReference type="AlphaFoldDB" id="A0A072U9X1"/>
<dbReference type="Pfam" id="PF07899">
    <property type="entry name" value="Frigida"/>
    <property type="match status" value="1"/>
</dbReference>
<evidence type="ECO:0000256" key="4">
    <source>
        <dbReference type="ARBA" id="ARBA00023089"/>
    </source>
</evidence>
<evidence type="ECO:0000256" key="3">
    <source>
        <dbReference type="ARBA" id="ARBA00022782"/>
    </source>
</evidence>
<keyword evidence="6" id="KW-0472">Membrane</keyword>
<keyword evidence="10" id="KW-1185">Reference proteome</keyword>
<dbReference type="Proteomes" id="UP000265566">
    <property type="component" value="Chromosome 7"/>
</dbReference>
<dbReference type="InterPro" id="IPR012474">
    <property type="entry name" value="Frigida"/>
</dbReference>
<name>A0A072U9X1_MEDTR</name>
<accession>A0A072U9X1</accession>
<evidence type="ECO:0000313" key="7">
    <source>
        <dbReference type="EMBL" id="KEH22655.1"/>
    </source>
</evidence>
<keyword evidence="6" id="KW-0812">Transmembrane</keyword>
<evidence type="ECO:0000313" key="8">
    <source>
        <dbReference type="EMBL" id="RHN45848.1"/>
    </source>
</evidence>